<feature type="chain" id="PRO_5021316072" evidence="1">
    <location>
        <begin position="24"/>
        <end position="408"/>
    </location>
</feature>
<dbReference type="Proteomes" id="UP000297385">
    <property type="component" value="Unassembled WGS sequence"/>
</dbReference>
<dbReference type="GO" id="GO:0016788">
    <property type="term" value="F:hydrolase activity, acting on ester bonds"/>
    <property type="evidence" value="ECO:0007669"/>
    <property type="project" value="UniProtKB-ARBA"/>
</dbReference>
<accession>A0A4Y8MX45</accession>
<dbReference type="PANTHER" id="PTHR43784">
    <property type="entry name" value="GDSL-LIKE LIPASE/ACYLHYDROLASE, PUTATIVE (AFU_ORTHOLOGUE AFUA_2G00820)-RELATED"/>
    <property type="match status" value="1"/>
</dbReference>
<dbReference type="EMBL" id="SNVI01000002">
    <property type="protein sequence ID" value="TFE42140.1"/>
    <property type="molecule type" value="Genomic_DNA"/>
</dbReference>
<dbReference type="AlphaFoldDB" id="A0A4Y8MX45"/>
<dbReference type="InterPro" id="IPR013830">
    <property type="entry name" value="SGNH_hydro"/>
</dbReference>
<dbReference type="InterPro" id="IPR036514">
    <property type="entry name" value="SGNH_hydro_sf"/>
</dbReference>
<feature type="domain" description="SGNH hydrolase-type esterase" evidence="2">
    <location>
        <begin position="208"/>
        <end position="388"/>
    </location>
</feature>
<dbReference type="Gene3D" id="3.40.50.1110">
    <property type="entry name" value="SGNH hydrolase"/>
    <property type="match status" value="1"/>
</dbReference>
<dbReference type="GeneID" id="97304732"/>
<organism evidence="3 4">
    <name type="scientific">Paraburkholderia dipogonis</name>
    <dbReference type="NCBI Taxonomy" id="1211383"/>
    <lineage>
        <taxon>Bacteria</taxon>
        <taxon>Pseudomonadati</taxon>
        <taxon>Pseudomonadota</taxon>
        <taxon>Betaproteobacteria</taxon>
        <taxon>Burkholderiales</taxon>
        <taxon>Burkholderiaceae</taxon>
        <taxon>Paraburkholderia</taxon>
    </lineage>
</organism>
<dbReference type="InterPro" id="IPR053140">
    <property type="entry name" value="GDSL_Rv0518-like"/>
</dbReference>
<reference evidence="3 4" key="1">
    <citation type="submission" date="2019-03" db="EMBL/GenBank/DDBJ databases">
        <title>Complete Genome Sequence of Paraburkholderia dipogonis ICMP 19430T, a Nitrogen-fixing Symbiont of the South African Invasive Legume Dipogon lignosus in New Zealand.</title>
        <authorList>
            <person name="De Meyer S.E."/>
        </authorList>
    </citation>
    <scope>NUCLEOTIDE SEQUENCE [LARGE SCALE GENOMIC DNA]</scope>
    <source>
        <strain evidence="3 4">ICMP 19430</strain>
    </source>
</reference>
<dbReference type="Pfam" id="PF13472">
    <property type="entry name" value="Lipase_GDSL_2"/>
    <property type="match status" value="1"/>
</dbReference>
<sequence length="408" mass="42419">MNRWIPALLKAALVISIVLPGTASNRVQGAETSAPWIGTWSASPSITDDDGFNNQTLRQIVRTSIGGTSARIRLSNLFGSEPLVIGEARIARCAQGQQTVPGSDRAVTFGGQPNVTIPVGASVVSDPVAFEVPPLADVAISLYLPVRTAPRSTGHVDGLQDIYIAAGDVAADPAFTGGNTFSPGGQSYYFLTNLDVMNPAATGAVVTFGASITDGLKSTVNGNRRWPNRLAIRLQQAGMTVGVLNQGISGNDFFTNNAGQAGLKRFGRDALQQSGANWVVISDDAINDLNTDKPSTAARLIGALRQLIERAHRANIKVICSTLTPFAATGPVEAARQDINAFILSSTTSGCDAVLDQAKAVSDPANPAVLLPAYNSGDDLHPNEAGLQAIADAMDLDALTAGPPVQAP</sequence>
<comment type="caution">
    <text evidence="3">The sequence shown here is derived from an EMBL/GenBank/DDBJ whole genome shotgun (WGS) entry which is preliminary data.</text>
</comment>
<dbReference type="SUPFAM" id="SSF52266">
    <property type="entry name" value="SGNH hydrolase"/>
    <property type="match status" value="1"/>
</dbReference>
<name>A0A4Y8MX45_9BURK</name>
<proteinExistence type="predicted"/>
<dbReference type="PANTHER" id="PTHR43784:SF2">
    <property type="entry name" value="GDSL-LIKE LIPASE_ACYLHYDROLASE, PUTATIVE (AFU_ORTHOLOGUE AFUA_2G00820)-RELATED"/>
    <property type="match status" value="1"/>
</dbReference>
<evidence type="ECO:0000256" key="1">
    <source>
        <dbReference type="SAM" id="SignalP"/>
    </source>
</evidence>
<dbReference type="RefSeq" id="WP_134465407.1">
    <property type="nucleotide sequence ID" value="NZ_JBHMFL010000155.1"/>
</dbReference>
<protein>
    <submittedName>
        <fullName evidence="3">GDSL family lipase</fullName>
    </submittedName>
</protein>
<evidence type="ECO:0000313" key="3">
    <source>
        <dbReference type="EMBL" id="TFE42140.1"/>
    </source>
</evidence>
<evidence type="ECO:0000313" key="4">
    <source>
        <dbReference type="Proteomes" id="UP000297385"/>
    </source>
</evidence>
<keyword evidence="1" id="KW-0732">Signal</keyword>
<feature type="signal peptide" evidence="1">
    <location>
        <begin position="1"/>
        <end position="23"/>
    </location>
</feature>
<gene>
    <name evidence="3" type="ORF">E2553_36675</name>
</gene>
<evidence type="ECO:0000259" key="2">
    <source>
        <dbReference type="Pfam" id="PF13472"/>
    </source>
</evidence>